<evidence type="ECO:0000256" key="1">
    <source>
        <dbReference type="SAM" id="MobiDB-lite"/>
    </source>
</evidence>
<name>A0ABU7AF67_9TELE</name>
<proteinExistence type="predicted"/>
<protein>
    <recommendedName>
        <fullName evidence="4">Secreted protein</fullName>
    </recommendedName>
</protein>
<accession>A0ABU7AF67</accession>
<evidence type="ECO:0008006" key="4">
    <source>
        <dbReference type="Google" id="ProtNLM"/>
    </source>
</evidence>
<reference evidence="2 3" key="1">
    <citation type="submission" date="2021-07" db="EMBL/GenBank/DDBJ databases">
        <authorList>
            <person name="Palmer J.M."/>
        </authorList>
    </citation>
    <scope>NUCLEOTIDE SEQUENCE [LARGE SCALE GENOMIC DNA]</scope>
    <source>
        <strain evidence="2 3">AT_MEX2019</strain>
        <tissue evidence="2">Muscle</tissue>
    </source>
</reference>
<comment type="caution">
    <text evidence="2">The sequence shown here is derived from an EMBL/GenBank/DDBJ whole genome shotgun (WGS) entry which is preliminary data.</text>
</comment>
<sequence length="76" mass="8863">MCAARRRRQRTLRFLIHSMMAAALLCKRWWMSWVGSRLVRIHTRNEPHQSSFGGGGRPPRRLRGKTNSGPFKADQM</sequence>
<organism evidence="2 3">
    <name type="scientific">Ataeniobius toweri</name>
    <dbReference type="NCBI Taxonomy" id="208326"/>
    <lineage>
        <taxon>Eukaryota</taxon>
        <taxon>Metazoa</taxon>
        <taxon>Chordata</taxon>
        <taxon>Craniata</taxon>
        <taxon>Vertebrata</taxon>
        <taxon>Euteleostomi</taxon>
        <taxon>Actinopterygii</taxon>
        <taxon>Neopterygii</taxon>
        <taxon>Teleostei</taxon>
        <taxon>Neoteleostei</taxon>
        <taxon>Acanthomorphata</taxon>
        <taxon>Ovalentaria</taxon>
        <taxon>Atherinomorphae</taxon>
        <taxon>Cyprinodontiformes</taxon>
        <taxon>Goodeidae</taxon>
        <taxon>Ataeniobius</taxon>
    </lineage>
</organism>
<evidence type="ECO:0000313" key="3">
    <source>
        <dbReference type="Proteomes" id="UP001345963"/>
    </source>
</evidence>
<feature type="region of interest" description="Disordered" evidence="1">
    <location>
        <begin position="46"/>
        <end position="76"/>
    </location>
</feature>
<gene>
    <name evidence="2" type="ORF">ATANTOWER_014677</name>
</gene>
<keyword evidence="3" id="KW-1185">Reference proteome</keyword>
<evidence type="ECO:0000313" key="2">
    <source>
        <dbReference type="EMBL" id="MED6236816.1"/>
    </source>
</evidence>
<dbReference type="Proteomes" id="UP001345963">
    <property type="component" value="Unassembled WGS sequence"/>
</dbReference>
<dbReference type="EMBL" id="JAHUTI010012887">
    <property type="protein sequence ID" value="MED6236816.1"/>
    <property type="molecule type" value="Genomic_DNA"/>
</dbReference>